<dbReference type="CDD" id="cd10147">
    <property type="entry name" value="Wzt_C-like"/>
    <property type="match status" value="1"/>
</dbReference>
<dbReference type="EMBL" id="BSNI01000002">
    <property type="protein sequence ID" value="GLQ17205.1"/>
    <property type="molecule type" value="Genomic_DNA"/>
</dbReference>
<dbReference type="Pfam" id="PF00005">
    <property type="entry name" value="ABC_tran"/>
    <property type="match status" value="1"/>
</dbReference>
<gene>
    <name evidence="6" type="ORF">GCM10007879_14540</name>
</gene>
<evidence type="ECO:0000256" key="1">
    <source>
        <dbReference type="ARBA" id="ARBA00005417"/>
    </source>
</evidence>
<evidence type="ECO:0000256" key="3">
    <source>
        <dbReference type="ARBA" id="ARBA00022741"/>
    </source>
</evidence>
<name>A0ABQ5UPL8_9HYPH</name>
<evidence type="ECO:0000259" key="5">
    <source>
        <dbReference type="PROSITE" id="PS50893"/>
    </source>
</evidence>
<reference evidence="6" key="2">
    <citation type="submission" date="2023-01" db="EMBL/GenBank/DDBJ databases">
        <title>Draft genome sequence of Maritalea porphyrae strain NBRC 107169.</title>
        <authorList>
            <person name="Sun Q."/>
            <person name="Mori K."/>
        </authorList>
    </citation>
    <scope>NUCLEOTIDE SEQUENCE</scope>
    <source>
        <strain evidence="6">NBRC 107169</strain>
    </source>
</reference>
<evidence type="ECO:0000313" key="7">
    <source>
        <dbReference type="Proteomes" id="UP001161405"/>
    </source>
</evidence>
<evidence type="ECO:0000256" key="4">
    <source>
        <dbReference type="ARBA" id="ARBA00022840"/>
    </source>
</evidence>
<evidence type="ECO:0000313" key="6">
    <source>
        <dbReference type="EMBL" id="GLQ17205.1"/>
    </source>
</evidence>
<accession>A0ABQ5UPL8</accession>
<dbReference type="InterPro" id="IPR029439">
    <property type="entry name" value="Wzt_C"/>
</dbReference>
<dbReference type="InterPro" id="IPR050683">
    <property type="entry name" value="Bact_Polysacc_Export_ATP-bd"/>
</dbReference>
<dbReference type="RefSeq" id="WP_284363170.1">
    <property type="nucleotide sequence ID" value="NZ_BSNI01000002.1"/>
</dbReference>
<dbReference type="SMART" id="SM00382">
    <property type="entry name" value="AAA"/>
    <property type="match status" value="1"/>
</dbReference>
<dbReference type="PANTHER" id="PTHR46743">
    <property type="entry name" value="TEICHOIC ACIDS EXPORT ATP-BINDING PROTEIN TAGH"/>
    <property type="match status" value="1"/>
</dbReference>
<feature type="domain" description="ABC transporter" evidence="5">
    <location>
        <begin position="4"/>
        <end position="244"/>
    </location>
</feature>
<reference evidence="6" key="1">
    <citation type="journal article" date="2014" name="Int. J. Syst. Evol. Microbiol.">
        <title>Complete genome of a new Firmicutes species belonging to the dominant human colonic microbiota ('Ruminococcus bicirculans') reveals two chromosomes and a selective capacity to utilize plant glucans.</title>
        <authorList>
            <consortium name="NISC Comparative Sequencing Program"/>
            <person name="Wegmann U."/>
            <person name="Louis P."/>
            <person name="Goesmann A."/>
            <person name="Henrissat B."/>
            <person name="Duncan S.H."/>
            <person name="Flint H.J."/>
        </authorList>
    </citation>
    <scope>NUCLEOTIDE SEQUENCE</scope>
    <source>
        <strain evidence="6">NBRC 107169</strain>
    </source>
</reference>
<dbReference type="PANTHER" id="PTHR46743:SF2">
    <property type="entry name" value="TEICHOIC ACIDS EXPORT ATP-BINDING PROTEIN TAGH"/>
    <property type="match status" value="1"/>
</dbReference>
<dbReference type="InterPro" id="IPR003439">
    <property type="entry name" value="ABC_transporter-like_ATP-bd"/>
</dbReference>
<dbReference type="Pfam" id="PF14524">
    <property type="entry name" value="Wzt_C"/>
    <property type="match status" value="1"/>
</dbReference>
<evidence type="ECO:0000256" key="2">
    <source>
        <dbReference type="ARBA" id="ARBA00022448"/>
    </source>
</evidence>
<keyword evidence="2" id="KW-0813">Transport</keyword>
<organism evidence="6 7">
    <name type="scientific">Maritalea porphyrae</name>
    <dbReference type="NCBI Taxonomy" id="880732"/>
    <lineage>
        <taxon>Bacteria</taxon>
        <taxon>Pseudomonadati</taxon>
        <taxon>Pseudomonadota</taxon>
        <taxon>Alphaproteobacteria</taxon>
        <taxon>Hyphomicrobiales</taxon>
        <taxon>Devosiaceae</taxon>
        <taxon>Maritalea</taxon>
    </lineage>
</organism>
<comment type="similarity">
    <text evidence="1">Belongs to the ABC transporter superfamily.</text>
</comment>
<dbReference type="GO" id="GO:0005524">
    <property type="term" value="F:ATP binding"/>
    <property type="evidence" value="ECO:0007669"/>
    <property type="project" value="UniProtKB-KW"/>
</dbReference>
<dbReference type="InterPro" id="IPR027417">
    <property type="entry name" value="P-loop_NTPase"/>
</dbReference>
<dbReference type="Gene3D" id="3.40.50.300">
    <property type="entry name" value="P-loop containing nucleotide triphosphate hydrolases"/>
    <property type="match status" value="1"/>
</dbReference>
<keyword evidence="7" id="KW-1185">Reference proteome</keyword>
<dbReference type="PROSITE" id="PS50893">
    <property type="entry name" value="ABC_TRANSPORTER_2"/>
    <property type="match status" value="1"/>
</dbReference>
<comment type="caution">
    <text evidence="6">The sequence shown here is derived from an EMBL/GenBank/DDBJ whole genome shotgun (WGS) entry which is preliminary data.</text>
</comment>
<keyword evidence="4 6" id="KW-0067">ATP-binding</keyword>
<dbReference type="Proteomes" id="UP001161405">
    <property type="component" value="Unassembled WGS sequence"/>
</dbReference>
<keyword evidence="3" id="KW-0547">Nucleotide-binding</keyword>
<protein>
    <submittedName>
        <fullName evidence="6">Sugar ABC transporter ATP-binding protein</fullName>
    </submittedName>
</protein>
<dbReference type="InterPro" id="IPR017871">
    <property type="entry name" value="ABC_transporter-like_CS"/>
</dbReference>
<dbReference type="Gene3D" id="2.70.50.60">
    <property type="entry name" value="abc- transporter (atp binding component) like domain"/>
    <property type="match status" value="1"/>
</dbReference>
<dbReference type="PROSITE" id="PS00211">
    <property type="entry name" value="ABC_TRANSPORTER_1"/>
    <property type="match status" value="1"/>
</dbReference>
<dbReference type="SUPFAM" id="SSF52540">
    <property type="entry name" value="P-loop containing nucleoside triphosphate hydrolases"/>
    <property type="match status" value="1"/>
</dbReference>
<sequence>MSIISVQNITKSFKTYKSEWHRVLGWMGVHVAPLIEKTILEDISFEVEPRQAIGLIGQNGAGKSTLLKIISGTMQANAGSVSLNGRVSALLELGMGFNPDMTGRANVWNTAGLMGFDKDQIENVMADIEAFAEIGSYFDEPIRTYSSGMQVRLAFSVATAFRPDILIVDEALSVGDAYFQHKSFARIREFQEQGTTLLLVSHDRASVASLCDRALLIHEGRVAKDGDPEEVLDFYNALVAAREGSKLEQIKGEDGRVRTISGTGEATIENIQLVDENDDDAESLLVGDKAAIIIDVAVKQPIPELVVGYMIKDRLGRAVFGTNSFHTKQILTDLKAGESYRYKFEFDVEIGHGNYSIQVALHQSDSHITKNYEWRDLALTFTVANTKYALFEGTSWIPPKLSIEPLKVKETN</sequence>
<proteinExistence type="inferred from homology"/>
<dbReference type="CDD" id="cd03220">
    <property type="entry name" value="ABC_KpsT_Wzt"/>
    <property type="match status" value="1"/>
</dbReference>
<dbReference type="InterPro" id="IPR003593">
    <property type="entry name" value="AAA+_ATPase"/>
</dbReference>
<dbReference type="InterPro" id="IPR015860">
    <property type="entry name" value="ABC_transpr_TagH-like"/>
</dbReference>